<name>A0ABT2W2L5_9FLAO</name>
<evidence type="ECO:0000313" key="2">
    <source>
        <dbReference type="Proteomes" id="UP001208649"/>
    </source>
</evidence>
<protein>
    <submittedName>
        <fullName evidence="1">GLPGLI family protein</fullName>
    </submittedName>
</protein>
<gene>
    <name evidence="1" type="ORF">NZ698_04595</name>
</gene>
<dbReference type="InterPro" id="IPR005901">
    <property type="entry name" value="GLPGLI"/>
</dbReference>
<accession>A0ABT2W2L5</accession>
<comment type="caution">
    <text evidence="1">The sequence shown here is derived from an EMBL/GenBank/DDBJ whole genome shotgun (WGS) entry which is preliminary data.</text>
</comment>
<dbReference type="NCBIfam" id="TIGR01200">
    <property type="entry name" value="GLPGLI"/>
    <property type="match status" value="1"/>
</dbReference>
<keyword evidence="2" id="KW-1185">Reference proteome</keyword>
<sequence>MKNLLLTIFTFSSILLYAQNQRFSYEYKFVSDSINKDKSQTELMHLDISKKGSKFYSRDKAVADSIMKEIDKKSNPDFSGIKFGQVQSIVEKSYPDYKIIFFNSVDMDNYKVSDERKIDWKILAEKEKFAEFNTQKATTNFAGRKWTAWFTTDIPFQDGPYKFHGLPGLIAKIEDNSKSHSFILKGVKNLKADEIWISENDRERYDPLINLSYDKYNKQVIDHRNNPTKGMKQLMARGGTVKFTDQNGKELDTNKMMRDQEKRAKENNAKDNNLLELDILQ</sequence>
<proteinExistence type="predicted"/>
<dbReference type="Proteomes" id="UP001208649">
    <property type="component" value="Unassembled WGS sequence"/>
</dbReference>
<evidence type="ECO:0000313" key="1">
    <source>
        <dbReference type="EMBL" id="MCU7616467.1"/>
    </source>
</evidence>
<organism evidence="1 2">
    <name type="scientific">Chryseobacterium edaphi</name>
    <dbReference type="NCBI Taxonomy" id="2976532"/>
    <lineage>
        <taxon>Bacteria</taxon>
        <taxon>Pseudomonadati</taxon>
        <taxon>Bacteroidota</taxon>
        <taxon>Flavobacteriia</taxon>
        <taxon>Flavobacteriales</taxon>
        <taxon>Weeksellaceae</taxon>
        <taxon>Chryseobacterium group</taxon>
        <taxon>Chryseobacterium</taxon>
    </lineage>
</organism>
<dbReference type="EMBL" id="JAOTEM010000001">
    <property type="protein sequence ID" value="MCU7616467.1"/>
    <property type="molecule type" value="Genomic_DNA"/>
</dbReference>
<dbReference type="Pfam" id="PF09697">
    <property type="entry name" value="Porph_ging"/>
    <property type="match status" value="1"/>
</dbReference>
<dbReference type="RefSeq" id="WP_263001913.1">
    <property type="nucleotide sequence ID" value="NZ_JAOTEM010000001.1"/>
</dbReference>
<reference evidence="2" key="1">
    <citation type="submission" date="2023-07" db="EMBL/GenBank/DDBJ databases">
        <title>Chryseobacterium sp. strain PBS4-4 Genome sequencing and assembly.</title>
        <authorList>
            <person name="Jung Y."/>
        </authorList>
    </citation>
    <scope>NUCLEOTIDE SEQUENCE [LARGE SCALE GENOMIC DNA]</scope>
    <source>
        <strain evidence="2">PBS4-4</strain>
    </source>
</reference>